<reference evidence="12" key="1">
    <citation type="submission" date="2025-08" db="UniProtKB">
        <authorList>
            <consortium name="RefSeq"/>
        </authorList>
    </citation>
    <scope>IDENTIFICATION</scope>
    <source>
        <tissue evidence="12">Testes</tissue>
    </source>
</reference>
<evidence type="ECO:0000256" key="6">
    <source>
        <dbReference type="ARBA" id="ARBA00023136"/>
    </source>
</evidence>
<evidence type="ECO:0000256" key="3">
    <source>
        <dbReference type="ARBA" id="ARBA00022692"/>
    </source>
</evidence>
<feature type="transmembrane region" description="Helical" evidence="9">
    <location>
        <begin position="76"/>
        <end position="98"/>
    </location>
</feature>
<evidence type="ECO:0000313" key="11">
    <source>
        <dbReference type="Proteomes" id="UP000694865"/>
    </source>
</evidence>
<feature type="transmembrane region" description="Helical" evidence="9">
    <location>
        <begin position="41"/>
        <end position="64"/>
    </location>
</feature>
<dbReference type="PROSITE" id="PS00237">
    <property type="entry name" value="G_PROTEIN_RECEP_F1_1"/>
    <property type="match status" value="1"/>
</dbReference>
<dbReference type="SMART" id="SM01381">
    <property type="entry name" value="7TM_GPCR_Srsx"/>
    <property type="match status" value="1"/>
</dbReference>
<keyword evidence="11" id="KW-1185">Reference proteome</keyword>
<dbReference type="InterPro" id="IPR017452">
    <property type="entry name" value="GPCR_Rhodpsn_7TM"/>
</dbReference>
<dbReference type="SUPFAM" id="SSF81321">
    <property type="entry name" value="Family A G protein-coupled receptor-like"/>
    <property type="match status" value="1"/>
</dbReference>
<feature type="transmembrane region" description="Helical" evidence="9">
    <location>
        <begin position="255"/>
        <end position="276"/>
    </location>
</feature>
<evidence type="ECO:0000256" key="5">
    <source>
        <dbReference type="ARBA" id="ARBA00023040"/>
    </source>
</evidence>
<dbReference type="PRINTS" id="PR00424">
    <property type="entry name" value="ADENOSINER"/>
</dbReference>
<feature type="transmembrane region" description="Helical" evidence="9">
    <location>
        <begin position="161"/>
        <end position="184"/>
    </location>
</feature>
<evidence type="ECO:0000256" key="9">
    <source>
        <dbReference type="SAM" id="Phobius"/>
    </source>
</evidence>
<keyword evidence="2" id="KW-1003">Cell membrane</keyword>
<accession>A0ABM0MSS3</accession>
<proteinExistence type="predicted"/>
<gene>
    <name evidence="12" type="primary">LOC102809664</name>
</gene>
<dbReference type="GeneID" id="102809664"/>
<keyword evidence="5" id="KW-0297">G-protein coupled receptor</keyword>
<dbReference type="PROSITE" id="PS50262">
    <property type="entry name" value="G_PROTEIN_RECEP_F1_2"/>
    <property type="match status" value="1"/>
</dbReference>
<dbReference type="InterPro" id="IPR000276">
    <property type="entry name" value="GPCR_Rhodpsn"/>
</dbReference>
<dbReference type="PANTHER" id="PTHR24247">
    <property type="entry name" value="5-HYDROXYTRYPTAMINE RECEPTOR"/>
    <property type="match status" value="1"/>
</dbReference>
<evidence type="ECO:0000259" key="10">
    <source>
        <dbReference type="PROSITE" id="PS50262"/>
    </source>
</evidence>
<comment type="subcellular location">
    <subcellularLocation>
        <location evidence="1">Cell membrane</location>
        <topology evidence="1">Multi-pass membrane protein</topology>
    </subcellularLocation>
</comment>
<feature type="transmembrane region" description="Helical" evidence="9">
    <location>
        <begin position="119"/>
        <end position="141"/>
    </location>
</feature>
<evidence type="ECO:0000256" key="7">
    <source>
        <dbReference type="ARBA" id="ARBA00023170"/>
    </source>
</evidence>
<protein>
    <submittedName>
        <fullName evidence="12">Adenosine receptor A2a-like</fullName>
    </submittedName>
</protein>
<dbReference type="Proteomes" id="UP000694865">
    <property type="component" value="Unplaced"/>
</dbReference>
<evidence type="ECO:0000256" key="1">
    <source>
        <dbReference type="ARBA" id="ARBA00004651"/>
    </source>
</evidence>
<dbReference type="PANTHER" id="PTHR24247:SF278">
    <property type="entry name" value="HISTAMINE H2 RECEPTOR"/>
    <property type="match status" value="1"/>
</dbReference>
<keyword evidence="6 9" id="KW-0472">Membrane</keyword>
<sequence length="336" mass="37657">MATDVFYLVTEITIAVLAVFGNGLVMWVIFKYKRMQTITNLFILSLAVADFLVGLLAIPFAIMTSRGIPSNFQGCLFMLSFLLWLCTSSTYSLIGVSVDRYLAIAHSLRYHTIMTTKSAVVMITISWLVAGIIGTLPLMGWNKGRPSEPQCLFMEVIHMEYMFFNFIFAILVPLVVMLVIYGSIYHAAKKQIRSIAALEVGLPQTNSRRRTKKELKAVKSLAVIFIVFMVCWFPIYILNTIFLFCPTGCDVPLELLLFAILLSHSNSAVNPFLYGFGRDFRTAYRRAFVTLFPCAKDACHGPGIARDRENSITMSVIDRIPTSPTYVNGNIETANS</sequence>
<name>A0ABM0MSS3_SACKO</name>
<keyword evidence="7" id="KW-0675">Receptor</keyword>
<dbReference type="PRINTS" id="PR00237">
    <property type="entry name" value="GPCRRHODOPSN"/>
</dbReference>
<evidence type="ECO:0000256" key="2">
    <source>
        <dbReference type="ARBA" id="ARBA00022475"/>
    </source>
</evidence>
<keyword evidence="4 9" id="KW-1133">Transmembrane helix</keyword>
<evidence type="ECO:0000256" key="8">
    <source>
        <dbReference type="ARBA" id="ARBA00023224"/>
    </source>
</evidence>
<evidence type="ECO:0000256" key="4">
    <source>
        <dbReference type="ARBA" id="ARBA00022989"/>
    </source>
</evidence>
<dbReference type="InterPro" id="IPR001634">
    <property type="entry name" value="Adenosn_rcpt"/>
</dbReference>
<keyword evidence="8" id="KW-0807">Transducer</keyword>
<organism evidence="11 12">
    <name type="scientific">Saccoglossus kowalevskii</name>
    <name type="common">Acorn worm</name>
    <dbReference type="NCBI Taxonomy" id="10224"/>
    <lineage>
        <taxon>Eukaryota</taxon>
        <taxon>Metazoa</taxon>
        <taxon>Hemichordata</taxon>
        <taxon>Enteropneusta</taxon>
        <taxon>Harrimaniidae</taxon>
        <taxon>Saccoglossus</taxon>
    </lineage>
</organism>
<evidence type="ECO:0000313" key="12">
    <source>
        <dbReference type="RefSeq" id="XP_006823064.1"/>
    </source>
</evidence>
<keyword evidence="3 9" id="KW-0812">Transmembrane</keyword>
<feature type="domain" description="G-protein coupled receptors family 1 profile" evidence="10">
    <location>
        <begin position="21"/>
        <end position="274"/>
    </location>
</feature>
<feature type="transmembrane region" description="Helical" evidence="9">
    <location>
        <begin position="6"/>
        <end position="29"/>
    </location>
</feature>
<dbReference type="Pfam" id="PF00001">
    <property type="entry name" value="7tm_1"/>
    <property type="match status" value="1"/>
</dbReference>
<feature type="transmembrane region" description="Helical" evidence="9">
    <location>
        <begin position="217"/>
        <end position="235"/>
    </location>
</feature>
<dbReference type="RefSeq" id="XP_006823064.1">
    <property type="nucleotide sequence ID" value="XM_006823001.1"/>
</dbReference>
<dbReference type="Gene3D" id="1.20.1070.10">
    <property type="entry name" value="Rhodopsin 7-helix transmembrane proteins"/>
    <property type="match status" value="1"/>
</dbReference>